<gene>
    <name evidence="1" type="ORF">GNZ21_01035</name>
</gene>
<evidence type="ECO:0000313" key="2">
    <source>
        <dbReference type="Proteomes" id="UP000460157"/>
    </source>
</evidence>
<dbReference type="GO" id="GO:0009307">
    <property type="term" value="P:DNA restriction-modification system"/>
    <property type="evidence" value="ECO:0007669"/>
    <property type="project" value="InterPro"/>
</dbReference>
<dbReference type="AlphaFoldDB" id="A0A7K1UEQ7"/>
<accession>A0A7K1UEQ7</accession>
<dbReference type="InterPro" id="IPR011335">
    <property type="entry name" value="Restrct_endonuc-II-like"/>
</dbReference>
<keyword evidence="1" id="KW-0378">Hydrolase</keyword>
<reference evidence="1 2" key="1">
    <citation type="submission" date="2019-12" db="EMBL/GenBank/DDBJ databases">
        <title>Nesterenkonia muleiensis sp. nov., a novel actinobacterium isolated from sap of Populus euphratica.</title>
        <authorList>
            <person name="Wang R."/>
        </authorList>
    </citation>
    <scope>NUCLEOTIDE SEQUENCE [LARGE SCALE GENOMIC DNA]</scope>
    <source>
        <strain evidence="1 2">F10</strain>
    </source>
</reference>
<keyword evidence="2" id="KW-1185">Reference proteome</keyword>
<dbReference type="Proteomes" id="UP000460157">
    <property type="component" value="Unassembled WGS sequence"/>
</dbReference>
<keyword evidence="1" id="KW-0255">Endonuclease</keyword>
<proteinExistence type="predicted"/>
<dbReference type="InterPro" id="IPR015278">
    <property type="entry name" value="BglII-like"/>
</dbReference>
<name>A0A7K1UEQ7_9MICC</name>
<dbReference type="Pfam" id="PF09195">
    <property type="entry name" value="Endonuc-BglII"/>
    <property type="match status" value="1"/>
</dbReference>
<protein>
    <submittedName>
        <fullName evidence="1">Restriction endonuclease</fullName>
    </submittedName>
</protein>
<dbReference type="EMBL" id="WRPM01000007">
    <property type="protein sequence ID" value="MVT24960.1"/>
    <property type="molecule type" value="Genomic_DNA"/>
</dbReference>
<dbReference type="OrthoDB" id="1956808at2"/>
<keyword evidence="1" id="KW-0540">Nuclease</keyword>
<organism evidence="1 2">
    <name type="scientific">Nesterenkonia alkaliphila</name>
    <dbReference type="NCBI Taxonomy" id="1463631"/>
    <lineage>
        <taxon>Bacteria</taxon>
        <taxon>Bacillati</taxon>
        <taxon>Actinomycetota</taxon>
        <taxon>Actinomycetes</taxon>
        <taxon>Micrococcales</taxon>
        <taxon>Micrococcaceae</taxon>
        <taxon>Nesterenkonia</taxon>
    </lineage>
</organism>
<comment type="caution">
    <text evidence="1">The sequence shown here is derived from an EMBL/GenBank/DDBJ whole genome shotgun (WGS) entry which is preliminary data.</text>
</comment>
<dbReference type="SUPFAM" id="SSF52980">
    <property type="entry name" value="Restriction endonuclease-like"/>
    <property type="match status" value="1"/>
</dbReference>
<sequence>MELTESWKEMFPESVQEKYLFAETRNAARILRYTSPEAFGDLVSVLENFELTLEKLAQPGGNKGPIPKELDDSFRRRGWREAKFEQDLTTRLTLKGWKDAESPELRESQVRESTNNYGGHWVDNVKDRAVVDVEWNPKDGNLDRDFGNYVSLYEGGVIDAGVLLVRDGGDEFRSESRVLIERLKALQLGEEFEEWNRRIKRLAKDPYGTSTTANFVQLKNRVARGDGRGCPILGIGIPWSMFAVPDSVEDEAQRIADRLRVSGIADLNQGTGVVGVEFSSEGDSD</sequence>
<evidence type="ECO:0000313" key="1">
    <source>
        <dbReference type="EMBL" id="MVT24960.1"/>
    </source>
</evidence>
<dbReference type="RefSeq" id="WP_157320537.1">
    <property type="nucleotide sequence ID" value="NZ_BMFX01000009.1"/>
</dbReference>
<dbReference type="GO" id="GO:0009036">
    <property type="term" value="F:type II site-specific deoxyribonuclease activity"/>
    <property type="evidence" value="ECO:0007669"/>
    <property type="project" value="InterPro"/>
</dbReference>